<evidence type="ECO:0000313" key="3">
    <source>
        <dbReference type="Proteomes" id="UP000054621"/>
    </source>
</evidence>
<dbReference type="OrthoDB" id="5653377at2"/>
<accession>A0A0W0YUN4</accession>
<sequence length="465" mass="52186">MPKVRGPRDGKVITASFDGKEKSLFPSLKTTKDLVLLSIRGNEYCTGDYLGAIVQQAVATHQTPVDHSGVKGKTTFLIADEIYWHNIKQLISSEPEVERLKQEAITIGDDYFLTNLKSFLTPLNMTIEQFNEKYPDQSVNEMITIINQLAEEQGKNFEIVRWKTWVAQNEGQEKINKLMNFYDSVEGLKESVSKTQNDFVKRHGKDGDEELWRLRSHDYLTEESPAVMWLAASLGYNFIIYPGEILPPFEATKEFFVVPKHVPRISQGKNILEECEHNEYSLHTDDPTRLVNWLEVNFKRSHPPKQPVVSVESHTHSVDKSLSSVEKPSTPLEKKMSFFSPSSPRKKAKVGVLDTPREETVTMDMSFSNQNVLMLGSALEGIGKAIINTYSNGNKTPNNASVLSDAFAGITKEILTSDLSSSDKMNFLVGILNGVMKTNGTSCTSSSDTPSDNMLLGYPRQSRCM</sequence>
<reference evidence="2 3" key="1">
    <citation type="submission" date="2015-11" db="EMBL/GenBank/DDBJ databases">
        <title>Genomic analysis of 38 Legionella species identifies large and diverse effector repertoires.</title>
        <authorList>
            <person name="Burstein D."/>
            <person name="Amaro F."/>
            <person name="Zusman T."/>
            <person name="Lifshitz Z."/>
            <person name="Cohen O."/>
            <person name="Gilbert J.A."/>
            <person name="Pupko T."/>
            <person name="Shuman H.A."/>
            <person name="Segal G."/>
        </authorList>
    </citation>
    <scope>NUCLEOTIDE SEQUENCE [LARGE SCALE GENOMIC DNA]</scope>
    <source>
        <strain evidence="2 3">Mt.St.Helens-4</strain>
    </source>
</reference>
<protein>
    <submittedName>
        <fullName evidence="2">Uncharacterized protein</fullName>
    </submittedName>
</protein>
<evidence type="ECO:0000313" key="2">
    <source>
        <dbReference type="EMBL" id="KTD60589.1"/>
    </source>
</evidence>
<gene>
    <name evidence="2" type="ORF">Lsai_0047</name>
</gene>
<dbReference type="EMBL" id="LNYV01000001">
    <property type="protein sequence ID" value="KTD60589.1"/>
    <property type="molecule type" value="Genomic_DNA"/>
</dbReference>
<dbReference type="RefSeq" id="WP_027271130.1">
    <property type="nucleotide sequence ID" value="NZ_CAAAJE010000014.1"/>
</dbReference>
<comment type="caution">
    <text evidence="2">The sequence shown here is derived from an EMBL/GenBank/DDBJ whole genome shotgun (WGS) entry which is preliminary data.</text>
</comment>
<feature type="region of interest" description="Disordered" evidence="1">
    <location>
        <begin position="302"/>
        <end position="326"/>
    </location>
</feature>
<organism evidence="2 3">
    <name type="scientific">Legionella sainthelensi</name>
    <dbReference type="NCBI Taxonomy" id="28087"/>
    <lineage>
        <taxon>Bacteria</taxon>
        <taxon>Pseudomonadati</taxon>
        <taxon>Pseudomonadota</taxon>
        <taxon>Gammaproteobacteria</taxon>
        <taxon>Legionellales</taxon>
        <taxon>Legionellaceae</taxon>
        <taxon>Legionella</taxon>
    </lineage>
</organism>
<dbReference type="PATRIC" id="fig|28087.4.peg.48"/>
<name>A0A0W0YUN4_9GAMM</name>
<dbReference type="eggNOG" id="ENOG502ZGC3">
    <property type="taxonomic scope" value="Bacteria"/>
</dbReference>
<dbReference type="AlphaFoldDB" id="A0A0W0YUN4"/>
<dbReference type="Proteomes" id="UP000054621">
    <property type="component" value="Unassembled WGS sequence"/>
</dbReference>
<evidence type="ECO:0000256" key="1">
    <source>
        <dbReference type="SAM" id="MobiDB-lite"/>
    </source>
</evidence>
<proteinExistence type="predicted"/>